<evidence type="ECO:0000313" key="4">
    <source>
        <dbReference type="EMBL" id="TES84590.1"/>
    </source>
</evidence>
<evidence type="ECO:0000313" key="5">
    <source>
        <dbReference type="Proteomes" id="UP000320781"/>
    </source>
</evidence>
<comment type="caution">
    <text evidence="4">The sequence shown here is derived from an EMBL/GenBank/DDBJ whole genome shotgun (WGS) entry which is preliminary data.</text>
</comment>
<dbReference type="AlphaFoldDB" id="A0A523QGI6"/>
<accession>A0A523QGI6</accession>
<keyword evidence="3" id="KW-1133">Transmembrane helix</keyword>
<dbReference type="GO" id="GO:0008658">
    <property type="term" value="F:penicillin binding"/>
    <property type="evidence" value="ECO:0007669"/>
    <property type="project" value="TreeGrafter"/>
</dbReference>
<evidence type="ECO:0000256" key="3">
    <source>
        <dbReference type="SAM" id="Phobius"/>
    </source>
</evidence>
<protein>
    <recommendedName>
        <fullName evidence="6">Penicillin-binding protein 2</fullName>
    </recommendedName>
</protein>
<proteinExistence type="predicted"/>
<dbReference type="Gene3D" id="3.90.1310.10">
    <property type="entry name" value="Penicillin-binding protein 2a (Domain 2)"/>
    <property type="match status" value="1"/>
</dbReference>
<evidence type="ECO:0000256" key="2">
    <source>
        <dbReference type="ARBA" id="ARBA00023136"/>
    </source>
</evidence>
<organism evidence="4 5">
    <name type="scientific">Aerophobetes bacterium</name>
    <dbReference type="NCBI Taxonomy" id="2030807"/>
    <lineage>
        <taxon>Bacteria</taxon>
        <taxon>Candidatus Aerophobota</taxon>
    </lineage>
</organism>
<dbReference type="GO" id="GO:0071555">
    <property type="term" value="P:cell wall organization"/>
    <property type="evidence" value="ECO:0007669"/>
    <property type="project" value="TreeGrafter"/>
</dbReference>
<dbReference type="Proteomes" id="UP000320781">
    <property type="component" value="Unassembled WGS sequence"/>
</dbReference>
<comment type="subcellular location">
    <subcellularLocation>
        <location evidence="1">Membrane</location>
    </subcellularLocation>
</comment>
<dbReference type="InterPro" id="IPR050515">
    <property type="entry name" value="Beta-lactam/transpept"/>
</dbReference>
<feature type="transmembrane region" description="Helical" evidence="3">
    <location>
        <begin position="12"/>
        <end position="32"/>
    </location>
</feature>
<dbReference type="PANTHER" id="PTHR30627:SF1">
    <property type="entry name" value="PEPTIDOGLYCAN D,D-TRANSPEPTIDASE FTSI"/>
    <property type="match status" value="1"/>
</dbReference>
<reference evidence="4 5" key="1">
    <citation type="submission" date="2019-03" db="EMBL/GenBank/DDBJ databases">
        <title>Metabolic potential of uncultured bacteria and archaea associated with petroleum seepage in deep-sea sediments.</title>
        <authorList>
            <person name="Dong X."/>
            <person name="Hubert C."/>
        </authorList>
    </citation>
    <scope>NUCLEOTIDE SEQUENCE [LARGE SCALE GENOMIC DNA]</scope>
    <source>
        <strain evidence="4">E44_bin92</strain>
    </source>
</reference>
<evidence type="ECO:0008006" key="6">
    <source>
        <dbReference type="Google" id="ProtNLM"/>
    </source>
</evidence>
<keyword evidence="3" id="KW-0812">Transmembrane</keyword>
<feature type="non-terminal residue" evidence="4">
    <location>
        <position position="74"/>
    </location>
</feature>
<keyword evidence="2 3" id="KW-0472">Membrane</keyword>
<evidence type="ECO:0000256" key="1">
    <source>
        <dbReference type="ARBA" id="ARBA00004370"/>
    </source>
</evidence>
<sequence length="74" mass="8677">MSGSQSSGRIHIYLPFLLLFFAFLVVEARLYWLQIIQHQAFSERARGEQIRKIEVSPKRGTIYDRNLQKLAINI</sequence>
<dbReference type="EMBL" id="SOKU01000310">
    <property type="protein sequence ID" value="TES84590.1"/>
    <property type="molecule type" value="Genomic_DNA"/>
</dbReference>
<gene>
    <name evidence="4" type="ORF">E3J95_06350</name>
</gene>
<dbReference type="GO" id="GO:0005886">
    <property type="term" value="C:plasma membrane"/>
    <property type="evidence" value="ECO:0007669"/>
    <property type="project" value="TreeGrafter"/>
</dbReference>
<dbReference type="PANTHER" id="PTHR30627">
    <property type="entry name" value="PEPTIDOGLYCAN D,D-TRANSPEPTIDASE"/>
    <property type="match status" value="1"/>
</dbReference>
<name>A0A523QGI6_UNCAE</name>